<dbReference type="OrthoDB" id="638548at2"/>
<dbReference type="InterPro" id="IPR019734">
    <property type="entry name" value="TPR_rpt"/>
</dbReference>
<dbReference type="RefSeq" id="WP_115814261.1">
    <property type="nucleotide sequence ID" value="NZ_QUNI01000010.1"/>
</dbReference>
<feature type="repeat" description="TPR" evidence="3">
    <location>
        <begin position="192"/>
        <end position="225"/>
    </location>
</feature>
<dbReference type="SMART" id="SM00028">
    <property type="entry name" value="TPR"/>
    <property type="match status" value="5"/>
</dbReference>
<comment type="caution">
    <text evidence="4">The sequence shown here is derived from an EMBL/GenBank/DDBJ whole genome shotgun (WGS) entry which is preliminary data.</text>
</comment>
<sequence>MNKVKFLSIALLAVVTTGRAQDLNQAKKAIDAEQFESAKSILKSIIAAKPTNGTADFYLGNVYLLQNNADSAKIYYQKGLAGSEGARLNHIGLGLIDLDNGNAAAAEEKFALALKDIKKKDIEEYLFIGRAYTYSTKPDYKKALEYLNKAKLVNPQDAQLNLALGNAYYGDKNQNEAYSAYRNAYAADNTLIRAKMQLGVLLKGAKAYTEAIKAFDEVVAINPNYGPVFRELAETYYLWGRNEPAKYRTYIDKALVSYEKYLTLTDYSLSSRMRHADFLVLAGEYKALEAEANRMVELDKVNPRILRYLGISAYQNGNYDVAIKSLESFISDPANKTIAFDYQTLGFSKIKKAVGEDGKNLDVVLFDNGILDVKKSAEMDANGLSNNISDVGKKMYELKLFKQAGAIYEIAVANKESKNYVLDNFYLGNSLYFDNTRKDIKPDPIALQRADLAYGAVIEASPKTQDAYLYRARTNSLLENDEMTIKYYNDYINIVTEKGPEELAKPATVKKLMESYNGAAASYANTDKAKAIEYFNKTLTLDPANQYALDSLKALK</sequence>
<protein>
    <submittedName>
        <fullName evidence="4">Tetratricopeptide repeat protein</fullName>
    </submittedName>
</protein>
<evidence type="ECO:0000256" key="3">
    <source>
        <dbReference type="PROSITE-ProRule" id="PRU00339"/>
    </source>
</evidence>
<dbReference type="InterPro" id="IPR051012">
    <property type="entry name" value="CellSynth/LPSAsmb/PSIAsmb"/>
</dbReference>
<feature type="repeat" description="TPR" evidence="3">
    <location>
        <begin position="124"/>
        <end position="157"/>
    </location>
</feature>
<proteinExistence type="predicted"/>
<reference evidence="4 5" key="1">
    <citation type="submission" date="2018-08" db="EMBL/GenBank/DDBJ databases">
        <title>Genomic Encyclopedia of Archaeal and Bacterial Type Strains, Phase II (KMG-II): from individual species to whole genera.</title>
        <authorList>
            <person name="Goeker M."/>
        </authorList>
    </citation>
    <scope>NUCLEOTIDE SEQUENCE [LARGE SCALE GENOMIC DNA]</scope>
    <source>
        <strain evidence="4 5">DSM 100880</strain>
    </source>
</reference>
<organism evidence="4 5">
    <name type="scientific">Flavobacterium aquicola</name>
    <dbReference type="NCBI Taxonomy" id="1682742"/>
    <lineage>
        <taxon>Bacteria</taxon>
        <taxon>Pseudomonadati</taxon>
        <taxon>Bacteroidota</taxon>
        <taxon>Flavobacteriia</taxon>
        <taxon>Flavobacteriales</taxon>
        <taxon>Flavobacteriaceae</taxon>
        <taxon>Flavobacterium</taxon>
    </lineage>
</organism>
<evidence type="ECO:0000256" key="2">
    <source>
        <dbReference type="ARBA" id="ARBA00022803"/>
    </source>
</evidence>
<evidence type="ECO:0000256" key="1">
    <source>
        <dbReference type="ARBA" id="ARBA00022737"/>
    </source>
</evidence>
<keyword evidence="2 3" id="KW-0802">TPR repeat</keyword>
<dbReference type="EMBL" id="QUNI01000010">
    <property type="protein sequence ID" value="REG96343.1"/>
    <property type="molecule type" value="Genomic_DNA"/>
</dbReference>
<dbReference type="PANTHER" id="PTHR45586">
    <property type="entry name" value="TPR REPEAT-CONTAINING PROTEIN PA4667"/>
    <property type="match status" value="1"/>
</dbReference>
<dbReference type="Pfam" id="PF13181">
    <property type="entry name" value="TPR_8"/>
    <property type="match status" value="2"/>
</dbReference>
<dbReference type="PANTHER" id="PTHR45586:SF1">
    <property type="entry name" value="LIPOPOLYSACCHARIDE ASSEMBLY PROTEIN B"/>
    <property type="match status" value="1"/>
</dbReference>
<dbReference type="SUPFAM" id="SSF48452">
    <property type="entry name" value="TPR-like"/>
    <property type="match status" value="2"/>
</dbReference>
<keyword evidence="1" id="KW-0677">Repeat</keyword>
<dbReference type="Gene3D" id="1.25.40.10">
    <property type="entry name" value="Tetratricopeptide repeat domain"/>
    <property type="match status" value="3"/>
</dbReference>
<dbReference type="Pfam" id="PF13432">
    <property type="entry name" value="TPR_16"/>
    <property type="match status" value="1"/>
</dbReference>
<dbReference type="AlphaFoldDB" id="A0A3E0EF40"/>
<dbReference type="PROSITE" id="PS50005">
    <property type="entry name" value="TPR"/>
    <property type="match status" value="2"/>
</dbReference>
<dbReference type="InterPro" id="IPR011990">
    <property type="entry name" value="TPR-like_helical_dom_sf"/>
</dbReference>
<dbReference type="Proteomes" id="UP000257136">
    <property type="component" value="Unassembled WGS sequence"/>
</dbReference>
<evidence type="ECO:0000313" key="4">
    <source>
        <dbReference type="EMBL" id="REG96343.1"/>
    </source>
</evidence>
<name>A0A3E0EF40_9FLAO</name>
<evidence type="ECO:0000313" key="5">
    <source>
        <dbReference type="Proteomes" id="UP000257136"/>
    </source>
</evidence>
<dbReference type="SUPFAM" id="SSF81901">
    <property type="entry name" value="HCP-like"/>
    <property type="match status" value="1"/>
</dbReference>
<gene>
    <name evidence="4" type="ORF">C8P67_110170</name>
</gene>
<keyword evidence="5" id="KW-1185">Reference proteome</keyword>
<accession>A0A3E0EF40</accession>